<dbReference type="STRING" id="1798382.A3D77_06075"/>
<keyword evidence="7" id="KW-0472">Membrane</keyword>
<evidence type="ECO:0000313" key="10">
    <source>
        <dbReference type="Proteomes" id="UP000176923"/>
    </source>
</evidence>
<dbReference type="InterPro" id="IPR050351">
    <property type="entry name" value="BphY/WalK/GraS-like"/>
</dbReference>
<dbReference type="Pfam" id="PF02518">
    <property type="entry name" value="HATPase_c"/>
    <property type="match status" value="1"/>
</dbReference>
<dbReference type="InterPro" id="IPR003594">
    <property type="entry name" value="HATPase_dom"/>
</dbReference>
<accession>A0A1F5ZX73</accession>
<dbReference type="GO" id="GO:0005886">
    <property type="term" value="C:plasma membrane"/>
    <property type="evidence" value="ECO:0007669"/>
    <property type="project" value="TreeGrafter"/>
</dbReference>
<dbReference type="InterPro" id="IPR004358">
    <property type="entry name" value="Sig_transdc_His_kin-like_C"/>
</dbReference>
<dbReference type="PROSITE" id="PS50109">
    <property type="entry name" value="HIS_KIN"/>
    <property type="match status" value="1"/>
</dbReference>
<evidence type="ECO:0000256" key="6">
    <source>
        <dbReference type="ARBA" id="ARBA00023012"/>
    </source>
</evidence>
<dbReference type="CDD" id="cd00075">
    <property type="entry name" value="HATPase"/>
    <property type="match status" value="1"/>
</dbReference>
<dbReference type="SUPFAM" id="SSF47384">
    <property type="entry name" value="Homodimeric domain of signal transducing histidine kinase"/>
    <property type="match status" value="1"/>
</dbReference>
<dbReference type="EC" id="2.7.13.3" evidence="2"/>
<organism evidence="9 10">
    <name type="scientific">Candidatus Gottesmanbacteria bacterium RIFCSPHIGHO2_02_FULL_39_11</name>
    <dbReference type="NCBI Taxonomy" id="1798382"/>
    <lineage>
        <taxon>Bacteria</taxon>
        <taxon>Candidatus Gottesmaniibacteriota</taxon>
    </lineage>
</organism>
<dbReference type="Proteomes" id="UP000176923">
    <property type="component" value="Unassembled WGS sequence"/>
</dbReference>
<name>A0A1F5ZX73_9BACT</name>
<dbReference type="SMART" id="SM00388">
    <property type="entry name" value="HisKA"/>
    <property type="match status" value="1"/>
</dbReference>
<dbReference type="SUPFAM" id="SSF55874">
    <property type="entry name" value="ATPase domain of HSP90 chaperone/DNA topoisomerase II/histidine kinase"/>
    <property type="match status" value="1"/>
</dbReference>
<keyword evidence="7" id="KW-1133">Transmembrane helix</keyword>
<dbReference type="AlphaFoldDB" id="A0A1F5ZX73"/>
<dbReference type="GO" id="GO:0016036">
    <property type="term" value="P:cellular response to phosphate starvation"/>
    <property type="evidence" value="ECO:0007669"/>
    <property type="project" value="TreeGrafter"/>
</dbReference>
<feature type="transmembrane region" description="Helical" evidence="7">
    <location>
        <begin position="12"/>
        <end position="29"/>
    </location>
</feature>
<evidence type="ECO:0000256" key="1">
    <source>
        <dbReference type="ARBA" id="ARBA00000085"/>
    </source>
</evidence>
<proteinExistence type="predicted"/>
<dbReference type="GO" id="GO:0000155">
    <property type="term" value="F:phosphorelay sensor kinase activity"/>
    <property type="evidence" value="ECO:0007669"/>
    <property type="project" value="InterPro"/>
</dbReference>
<dbReference type="InterPro" id="IPR036890">
    <property type="entry name" value="HATPase_C_sf"/>
</dbReference>
<dbReference type="GO" id="GO:0004721">
    <property type="term" value="F:phosphoprotein phosphatase activity"/>
    <property type="evidence" value="ECO:0007669"/>
    <property type="project" value="TreeGrafter"/>
</dbReference>
<dbReference type="Gene3D" id="3.30.565.10">
    <property type="entry name" value="Histidine kinase-like ATPase, C-terminal domain"/>
    <property type="match status" value="1"/>
</dbReference>
<keyword evidence="3" id="KW-0597">Phosphoprotein</keyword>
<dbReference type="InterPro" id="IPR005467">
    <property type="entry name" value="His_kinase_dom"/>
</dbReference>
<dbReference type="PRINTS" id="PR00344">
    <property type="entry name" value="BCTRLSENSOR"/>
</dbReference>
<comment type="caution">
    <text evidence="9">The sequence shown here is derived from an EMBL/GenBank/DDBJ whole genome shotgun (WGS) entry which is preliminary data.</text>
</comment>
<dbReference type="Pfam" id="PF00512">
    <property type="entry name" value="HisKA"/>
    <property type="match status" value="1"/>
</dbReference>
<keyword evidence="7" id="KW-0812">Transmembrane</keyword>
<dbReference type="PANTHER" id="PTHR45453:SF1">
    <property type="entry name" value="PHOSPHATE REGULON SENSOR PROTEIN PHOR"/>
    <property type="match status" value="1"/>
</dbReference>
<gene>
    <name evidence="9" type="ORF">A3D77_06075</name>
</gene>
<feature type="transmembrane region" description="Helical" evidence="7">
    <location>
        <begin position="85"/>
        <end position="108"/>
    </location>
</feature>
<evidence type="ECO:0000256" key="7">
    <source>
        <dbReference type="SAM" id="Phobius"/>
    </source>
</evidence>
<dbReference type="PANTHER" id="PTHR45453">
    <property type="entry name" value="PHOSPHATE REGULON SENSOR PROTEIN PHOR"/>
    <property type="match status" value="1"/>
</dbReference>
<dbReference type="Gene3D" id="1.10.287.130">
    <property type="match status" value="1"/>
</dbReference>
<evidence type="ECO:0000313" key="9">
    <source>
        <dbReference type="EMBL" id="OGG16944.1"/>
    </source>
</evidence>
<dbReference type="InterPro" id="IPR036097">
    <property type="entry name" value="HisK_dim/P_sf"/>
</dbReference>
<evidence type="ECO:0000256" key="2">
    <source>
        <dbReference type="ARBA" id="ARBA00012438"/>
    </source>
</evidence>
<evidence type="ECO:0000256" key="4">
    <source>
        <dbReference type="ARBA" id="ARBA00022679"/>
    </source>
</evidence>
<protein>
    <recommendedName>
        <fullName evidence="2">histidine kinase</fullName>
        <ecNumber evidence="2">2.7.13.3</ecNumber>
    </recommendedName>
</protein>
<keyword evidence="5" id="KW-0418">Kinase</keyword>
<keyword evidence="4" id="KW-0808">Transferase</keyword>
<sequence length="349" mass="39106">MFKSARIKLTAWYLLVIMLVSLTFSAIIFRDLSSEVERFERTQRFRIERRLQEGQLYINGQPIYPPSAPFLSVNSELVDETKKRILFVLLVINGGILILSGGLGYFLAGHTLKPIKEMVDEQNRFISDASHELRTPLTSLKSAFEVYLREKTPTLEEAQGLVSESITEVNKLQILSDSLLSLAQFQKTHPKTAFKNMNLSETIQMAVKKIKPLADNKSIKMVEKLQKVNLLADKYSLTDLLVILLDNAVKYSRANSTITITAKKTDGWAKITVKDEGIGIPPSDMPHIFERFYRADSARSKSDQGGYGLGLSIAKQIVDMHKGAIQVSSHEGKGTTFCIRIPTANIPSE</sequence>
<evidence type="ECO:0000256" key="3">
    <source>
        <dbReference type="ARBA" id="ARBA00022553"/>
    </source>
</evidence>
<dbReference type="SMART" id="SM00387">
    <property type="entry name" value="HATPase_c"/>
    <property type="match status" value="1"/>
</dbReference>
<dbReference type="EMBL" id="MFJL01000005">
    <property type="protein sequence ID" value="OGG16944.1"/>
    <property type="molecule type" value="Genomic_DNA"/>
</dbReference>
<evidence type="ECO:0000256" key="5">
    <source>
        <dbReference type="ARBA" id="ARBA00022777"/>
    </source>
</evidence>
<dbReference type="CDD" id="cd00082">
    <property type="entry name" value="HisKA"/>
    <property type="match status" value="1"/>
</dbReference>
<feature type="domain" description="Histidine kinase" evidence="8">
    <location>
        <begin position="128"/>
        <end position="345"/>
    </location>
</feature>
<dbReference type="InterPro" id="IPR003661">
    <property type="entry name" value="HisK_dim/P_dom"/>
</dbReference>
<keyword evidence="6" id="KW-0902">Two-component regulatory system</keyword>
<comment type="catalytic activity">
    <reaction evidence="1">
        <text>ATP + protein L-histidine = ADP + protein N-phospho-L-histidine.</text>
        <dbReference type="EC" id="2.7.13.3"/>
    </reaction>
</comment>
<evidence type="ECO:0000259" key="8">
    <source>
        <dbReference type="PROSITE" id="PS50109"/>
    </source>
</evidence>
<reference evidence="9 10" key="1">
    <citation type="journal article" date="2016" name="Nat. Commun.">
        <title>Thousands of microbial genomes shed light on interconnected biogeochemical processes in an aquifer system.</title>
        <authorList>
            <person name="Anantharaman K."/>
            <person name="Brown C.T."/>
            <person name="Hug L.A."/>
            <person name="Sharon I."/>
            <person name="Castelle C.J."/>
            <person name="Probst A.J."/>
            <person name="Thomas B.C."/>
            <person name="Singh A."/>
            <person name="Wilkins M.J."/>
            <person name="Karaoz U."/>
            <person name="Brodie E.L."/>
            <person name="Williams K.H."/>
            <person name="Hubbard S.S."/>
            <person name="Banfield J.F."/>
        </authorList>
    </citation>
    <scope>NUCLEOTIDE SEQUENCE [LARGE SCALE GENOMIC DNA]</scope>
</reference>
<dbReference type="FunFam" id="3.30.565.10:FF:000006">
    <property type="entry name" value="Sensor histidine kinase WalK"/>
    <property type="match status" value="1"/>
</dbReference>